<evidence type="ECO:0000313" key="3">
    <source>
        <dbReference type="Proteomes" id="UP000360750"/>
    </source>
</evidence>
<dbReference type="EMBL" id="CAACYD010000007">
    <property type="protein sequence ID" value="VFA90465.1"/>
    <property type="molecule type" value="Genomic_DNA"/>
</dbReference>
<comment type="caution">
    <text evidence="2">The sequence shown here is derived from an EMBL/GenBank/DDBJ whole genome shotgun (WGS) entry which is preliminary data.</text>
</comment>
<gene>
    <name evidence="2" type="ORF">NCTC8139_04049</name>
</gene>
<evidence type="ECO:0000256" key="1">
    <source>
        <dbReference type="SAM" id="MobiDB-lite"/>
    </source>
</evidence>
<accession>A0ABD7V8A1</accession>
<name>A0ABD7V8A1_9ACTN</name>
<reference evidence="2 3" key="1">
    <citation type="submission" date="2019-02" db="EMBL/GenBank/DDBJ databases">
        <authorList>
            <consortium name="Pathogen Informatics"/>
        </authorList>
    </citation>
    <scope>NUCLEOTIDE SEQUENCE [LARGE SCALE GENOMIC DNA]</scope>
    <source>
        <strain evidence="2 3">3012STDY6756503</strain>
    </source>
</reference>
<evidence type="ECO:0000313" key="2">
    <source>
        <dbReference type="EMBL" id="VFA90465.1"/>
    </source>
</evidence>
<dbReference type="AlphaFoldDB" id="A0ABD7V8A1"/>
<feature type="region of interest" description="Disordered" evidence="1">
    <location>
        <begin position="1"/>
        <end position="73"/>
    </location>
</feature>
<proteinExistence type="predicted"/>
<protein>
    <submittedName>
        <fullName evidence="2">Uncharacterized protein</fullName>
    </submittedName>
</protein>
<dbReference type="GeneID" id="60752019"/>
<feature type="compositionally biased region" description="Low complexity" evidence="1">
    <location>
        <begin position="44"/>
        <end position="57"/>
    </location>
</feature>
<dbReference type="RefSeq" id="WP_131735286.1">
    <property type="nucleotide sequence ID" value="NZ_CAACYD010000007.1"/>
</dbReference>
<dbReference type="Proteomes" id="UP000360750">
    <property type="component" value="Unassembled WGS sequence"/>
</dbReference>
<sequence length="73" mass="7376">MKGTAYQWIHHPTAHPGGRAPGVRDRRSPAPDGSPTPTAAVDRSAVTVVSASLVSASPENPSAVNAPAKPDGP</sequence>
<organism evidence="2 3">
    <name type="scientific">Gordonia paraffinivorans</name>
    <dbReference type="NCBI Taxonomy" id="175628"/>
    <lineage>
        <taxon>Bacteria</taxon>
        <taxon>Bacillati</taxon>
        <taxon>Actinomycetota</taxon>
        <taxon>Actinomycetes</taxon>
        <taxon>Mycobacteriales</taxon>
        <taxon>Gordoniaceae</taxon>
        <taxon>Gordonia</taxon>
    </lineage>
</organism>